<reference evidence="7" key="1">
    <citation type="submission" date="2022-11" db="EMBL/GenBank/DDBJ databases">
        <authorList>
            <person name="Kikuchi T."/>
        </authorList>
    </citation>
    <scope>NUCLEOTIDE SEQUENCE</scope>
    <source>
        <strain evidence="7">PS1010</strain>
    </source>
</reference>
<gene>
    <name evidence="7" type="ORF">CAMP_LOCUS8457</name>
</gene>
<keyword evidence="8" id="KW-1185">Reference proteome</keyword>
<dbReference type="Proteomes" id="UP001152747">
    <property type="component" value="Unassembled WGS sequence"/>
</dbReference>
<dbReference type="CDD" id="cd12307">
    <property type="entry name" value="RRM_NIFK_like"/>
    <property type="match status" value="1"/>
</dbReference>
<dbReference type="InterPro" id="IPR012677">
    <property type="entry name" value="Nucleotide-bd_a/b_plait_sf"/>
</dbReference>
<feature type="compositionally biased region" description="Low complexity" evidence="5">
    <location>
        <begin position="237"/>
        <end position="266"/>
    </location>
</feature>
<feature type="domain" description="RRM" evidence="6">
    <location>
        <begin position="33"/>
        <end position="114"/>
    </location>
</feature>
<evidence type="ECO:0000256" key="1">
    <source>
        <dbReference type="ARBA" id="ARBA00004604"/>
    </source>
</evidence>
<keyword evidence="3" id="KW-0539">Nucleus</keyword>
<evidence type="ECO:0000256" key="2">
    <source>
        <dbReference type="ARBA" id="ARBA00022884"/>
    </source>
</evidence>
<dbReference type="InterPro" id="IPR000504">
    <property type="entry name" value="RRM_dom"/>
</dbReference>
<protein>
    <recommendedName>
        <fullName evidence="6">RRM domain-containing protein</fullName>
    </recommendedName>
</protein>
<accession>A0A9P1IIR9</accession>
<evidence type="ECO:0000256" key="5">
    <source>
        <dbReference type="SAM" id="MobiDB-lite"/>
    </source>
</evidence>
<sequence>MVANSAKVTPSKKSPIKTISAAKTQSKPQTKKRYLWVIKLQCLPFGFFENELLGYFRQFGSVIRVRVARSTKTGNHKGWAYVGFDNKEVAEIAAETMNGYLMFEHRLIVKLMKPEQIPKCMLKGSTLLPRPTYKGQAKRDAIKRNKSDGKNDARDLKRRNKNLHKTLTKLKNMGIDYDFSSSPSSASKDKDIQVIPKTPKVVKVVTPVVTPKQVATPTVKTPQIQKIQEQEKTPKFSPKTRAAKKAAATPAPAPQQSSIQKAIQKSVAASARPAPLEKRTLRGKKKSL</sequence>
<dbReference type="PROSITE" id="PS50102">
    <property type="entry name" value="RRM"/>
    <property type="match status" value="1"/>
</dbReference>
<keyword evidence="2 4" id="KW-0694">RNA-binding</keyword>
<evidence type="ECO:0000256" key="3">
    <source>
        <dbReference type="ARBA" id="ARBA00023242"/>
    </source>
</evidence>
<dbReference type="PANTHER" id="PTHR46754">
    <property type="entry name" value="MKI67 FHA DOMAIN-INTERACTING NUCLEOLAR PHOSPHOPROTEIN"/>
    <property type="match status" value="1"/>
</dbReference>
<feature type="region of interest" description="Disordered" evidence="5">
    <location>
        <begin position="133"/>
        <end position="161"/>
    </location>
</feature>
<dbReference type="AlphaFoldDB" id="A0A9P1IIR9"/>
<evidence type="ECO:0000256" key="4">
    <source>
        <dbReference type="PROSITE-ProRule" id="PRU00176"/>
    </source>
</evidence>
<evidence type="ECO:0000313" key="7">
    <source>
        <dbReference type="EMBL" id="CAI5445820.1"/>
    </source>
</evidence>
<dbReference type="EMBL" id="CANHGI010000003">
    <property type="protein sequence ID" value="CAI5445820.1"/>
    <property type="molecule type" value="Genomic_DNA"/>
</dbReference>
<proteinExistence type="predicted"/>
<dbReference type="Gene3D" id="3.30.70.330">
    <property type="match status" value="1"/>
</dbReference>
<dbReference type="SUPFAM" id="SSF54928">
    <property type="entry name" value="RNA-binding domain, RBD"/>
    <property type="match status" value="1"/>
</dbReference>
<dbReference type="Pfam" id="PF00076">
    <property type="entry name" value="RRM_1"/>
    <property type="match status" value="1"/>
</dbReference>
<feature type="compositionally biased region" description="Basic and acidic residues" evidence="5">
    <location>
        <begin position="137"/>
        <end position="155"/>
    </location>
</feature>
<comment type="caution">
    <text evidence="7">The sequence shown here is derived from an EMBL/GenBank/DDBJ whole genome shotgun (WGS) entry which is preliminary data.</text>
</comment>
<feature type="region of interest" description="Disordered" evidence="5">
    <location>
        <begin position="215"/>
        <end position="288"/>
    </location>
</feature>
<dbReference type="SMART" id="SM00360">
    <property type="entry name" value="RRM"/>
    <property type="match status" value="1"/>
</dbReference>
<evidence type="ECO:0000259" key="6">
    <source>
        <dbReference type="PROSITE" id="PS50102"/>
    </source>
</evidence>
<name>A0A9P1IIR9_9PELO</name>
<dbReference type="GO" id="GO:0003723">
    <property type="term" value="F:RNA binding"/>
    <property type="evidence" value="ECO:0007669"/>
    <property type="project" value="UniProtKB-UniRule"/>
</dbReference>
<organism evidence="7 8">
    <name type="scientific">Caenorhabditis angaria</name>
    <dbReference type="NCBI Taxonomy" id="860376"/>
    <lineage>
        <taxon>Eukaryota</taxon>
        <taxon>Metazoa</taxon>
        <taxon>Ecdysozoa</taxon>
        <taxon>Nematoda</taxon>
        <taxon>Chromadorea</taxon>
        <taxon>Rhabditida</taxon>
        <taxon>Rhabditina</taxon>
        <taxon>Rhabditomorpha</taxon>
        <taxon>Rhabditoidea</taxon>
        <taxon>Rhabditidae</taxon>
        <taxon>Peloderinae</taxon>
        <taxon>Caenorhabditis</taxon>
    </lineage>
</organism>
<dbReference type="OrthoDB" id="21467at2759"/>
<dbReference type="InterPro" id="IPR035979">
    <property type="entry name" value="RBD_domain_sf"/>
</dbReference>
<comment type="subcellular location">
    <subcellularLocation>
        <location evidence="1">Nucleus</location>
        <location evidence="1">Nucleolus</location>
    </subcellularLocation>
</comment>
<dbReference type="GO" id="GO:0005730">
    <property type="term" value="C:nucleolus"/>
    <property type="evidence" value="ECO:0007669"/>
    <property type="project" value="UniProtKB-SubCell"/>
</dbReference>
<evidence type="ECO:0000313" key="8">
    <source>
        <dbReference type="Proteomes" id="UP001152747"/>
    </source>
</evidence>